<sequence>MTEIAYHHCPGCGKPQKPFLRYPWHFCNDCRELAVDHAGRKLHFGNESMGGGFVWQIEGQDETYSSYGLLCLIHNRPVHVGEARFGGIVAQPWTQEPNSDDKVADLRRRDPNFEAFRRIRPGPGR</sequence>
<accession>A0A238LHR0</accession>
<evidence type="ECO:0000313" key="2">
    <source>
        <dbReference type="Proteomes" id="UP000201613"/>
    </source>
</evidence>
<dbReference type="AlphaFoldDB" id="A0A238LHR0"/>
<name>A0A238LHR0_9RHOB</name>
<proteinExistence type="predicted"/>
<keyword evidence="2" id="KW-1185">Reference proteome</keyword>
<protein>
    <recommendedName>
        <fullName evidence="3">ADP-ribosylglycohydrolase</fullName>
    </recommendedName>
</protein>
<dbReference type="Proteomes" id="UP000201613">
    <property type="component" value="Unassembled WGS sequence"/>
</dbReference>
<dbReference type="EMBL" id="FXZK01000004">
    <property type="protein sequence ID" value="SMY08410.1"/>
    <property type="molecule type" value="Genomic_DNA"/>
</dbReference>
<dbReference type="RefSeq" id="WP_093992578.1">
    <property type="nucleotide sequence ID" value="NZ_FXZK01000004.1"/>
</dbReference>
<organism evidence="1 2">
    <name type="scientific">Flavimaricola marinus</name>
    <dbReference type="NCBI Taxonomy" id="1819565"/>
    <lineage>
        <taxon>Bacteria</taxon>
        <taxon>Pseudomonadati</taxon>
        <taxon>Pseudomonadota</taxon>
        <taxon>Alphaproteobacteria</taxon>
        <taxon>Rhodobacterales</taxon>
        <taxon>Paracoccaceae</taxon>
        <taxon>Flavimaricola</taxon>
    </lineage>
</organism>
<dbReference type="OrthoDB" id="7859238at2"/>
<gene>
    <name evidence="1" type="ORF">LOM8899_02561</name>
</gene>
<reference evidence="1 2" key="1">
    <citation type="submission" date="2017-05" db="EMBL/GenBank/DDBJ databases">
        <authorList>
            <person name="Song R."/>
            <person name="Chenine A.L."/>
            <person name="Ruprecht R.M."/>
        </authorList>
    </citation>
    <scope>NUCLEOTIDE SEQUENCE [LARGE SCALE GENOMIC DNA]</scope>
    <source>
        <strain evidence="1 2">CECT 8899</strain>
    </source>
</reference>
<evidence type="ECO:0000313" key="1">
    <source>
        <dbReference type="EMBL" id="SMY08410.1"/>
    </source>
</evidence>
<evidence type="ECO:0008006" key="3">
    <source>
        <dbReference type="Google" id="ProtNLM"/>
    </source>
</evidence>